<gene>
    <name evidence="1" type="ORF">AVEN_246302_1</name>
</gene>
<dbReference type="AlphaFoldDB" id="A0A4Y2HVL7"/>
<organism evidence="1 2">
    <name type="scientific">Araneus ventricosus</name>
    <name type="common">Orbweaver spider</name>
    <name type="synonym">Epeira ventricosa</name>
    <dbReference type="NCBI Taxonomy" id="182803"/>
    <lineage>
        <taxon>Eukaryota</taxon>
        <taxon>Metazoa</taxon>
        <taxon>Ecdysozoa</taxon>
        <taxon>Arthropoda</taxon>
        <taxon>Chelicerata</taxon>
        <taxon>Arachnida</taxon>
        <taxon>Araneae</taxon>
        <taxon>Araneomorphae</taxon>
        <taxon>Entelegynae</taxon>
        <taxon>Araneoidea</taxon>
        <taxon>Araneidae</taxon>
        <taxon>Araneus</taxon>
    </lineage>
</organism>
<evidence type="ECO:0000313" key="2">
    <source>
        <dbReference type="Proteomes" id="UP000499080"/>
    </source>
</evidence>
<accession>A0A4Y2HVL7</accession>
<sequence>MNNNWKSGTKLKFIPNLNKTFELVFKNEYSTLISRNKIGYLLSALGTQPARRCGAAPALHERHGIYLNAGPTCSTWLGRNLVPSIEPVLVNCFHSFSEENLVPDKCLEPRLGAESGLWLQTSHLNFRSNS</sequence>
<protein>
    <submittedName>
        <fullName evidence="1">Uncharacterized protein</fullName>
    </submittedName>
</protein>
<reference evidence="1 2" key="1">
    <citation type="journal article" date="2019" name="Sci. Rep.">
        <title>Orb-weaving spider Araneus ventricosus genome elucidates the spidroin gene catalogue.</title>
        <authorList>
            <person name="Kono N."/>
            <person name="Nakamura H."/>
            <person name="Ohtoshi R."/>
            <person name="Moran D.A.P."/>
            <person name="Shinohara A."/>
            <person name="Yoshida Y."/>
            <person name="Fujiwara M."/>
            <person name="Mori M."/>
            <person name="Tomita M."/>
            <person name="Arakawa K."/>
        </authorList>
    </citation>
    <scope>NUCLEOTIDE SEQUENCE [LARGE SCALE GENOMIC DNA]</scope>
</reference>
<name>A0A4Y2HVL7_ARAVE</name>
<evidence type="ECO:0000313" key="1">
    <source>
        <dbReference type="EMBL" id="GBM69275.1"/>
    </source>
</evidence>
<dbReference type="EMBL" id="BGPR01002187">
    <property type="protein sequence ID" value="GBM69275.1"/>
    <property type="molecule type" value="Genomic_DNA"/>
</dbReference>
<dbReference type="Proteomes" id="UP000499080">
    <property type="component" value="Unassembled WGS sequence"/>
</dbReference>
<keyword evidence="2" id="KW-1185">Reference proteome</keyword>
<comment type="caution">
    <text evidence="1">The sequence shown here is derived from an EMBL/GenBank/DDBJ whole genome shotgun (WGS) entry which is preliminary data.</text>
</comment>
<proteinExistence type="predicted"/>